<evidence type="ECO:0000256" key="2">
    <source>
        <dbReference type="ARBA" id="ARBA00022475"/>
    </source>
</evidence>
<name>A0A8J3DBX5_9BACT</name>
<feature type="transmembrane region" description="Helical" evidence="6">
    <location>
        <begin position="107"/>
        <end position="124"/>
    </location>
</feature>
<sequence length="254" mass="28751">MRHFFTLLAHELRMLIIAPASYIAAVLYLLLMASMYYLALSKAAEAPQEMTPSVWFFQTFWVPVWFMVPLLTMKSIAEERRMGTLETLMTTPATALQIVLSKFLSAYLFYMLLWALTAPFPYIVNAYAGESVPLERLFDPASMIGGFIFIAISGLLYVAIGIFASSLTRNQLVAGMLSFCMLFVIILSGRLMLEFPLIDVEWINHSRDLVDYFNSFEHLEDFSRGVLDSRPLFLYGSLTMLLLGITTLVVESKA</sequence>
<dbReference type="AlphaFoldDB" id="A0A8J3DBX5"/>
<dbReference type="EMBL" id="BMXG01000010">
    <property type="protein sequence ID" value="GHC02368.1"/>
    <property type="molecule type" value="Genomic_DNA"/>
</dbReference>
<organism evidence="7 8">
    <name type="scientific">Cerasicoccus arenae</name>
    <dbReference type="NCBI Taxonomy" id="424488"/>
    <lineage>
        <taxon>Bacteria</taxon>
        <taxon>Pseudomonadati</taxon>
        <taxon>Verrucomicrobiota</taxon>
        <taxon>Opitutia</taxon>
        <taxon>Puniceicoccales</taxon>
        <taxon>Cerasicoccaceae</taxon>
        <taxon>Cerasicoccus</taxon>
    </lineage>
</organism>
<feature type="transmembrane region" description="Helical" evidence="6">
    <location>
        <begin position="172"/>
        <end position="193"/>
    </location>
</feature>
<dbReference type="GO" id="GO:0005886">
    <property type="term" value="C:plasma membrane"/>
    <property type="evidence" value="ECO:0007669"/>
    <property type="project" value="UniProtKB-SubCell"/>
</dbReference>
<keyword evidence="5 6" id="KW-0472">Membrane</keyword>
<reference evidence="7" key="1">
    <citation type="journal article" date="2014" name="Int. J. Syst. Evol. Microbiol.">
        <title>Complete genome sequence of Corynebacterium casei LMG S-19264T (=DSM 44701T), isolated from a smear-ripened cheese.</title>
        <authorList>
            <consortium name="US DOE Joint Genome Institute (JGI-PGF)"/>
            <person name="Walter F."/>
            <person name="Albersmeier A."/>
            <person name="Kalinowski J."/>
            <person name="Ruckert C."/>
        </authorList>
    </citation>
    <scope>NUCLEOTIDE SEQUENCE</scope>
    <source>
        <strain evidence="7">KCTC 12870</strain>
    </source>
</reference>
<evidence type="ECO:0000256" key="4">
    <source>
        <dbReference type="ARBA" id="ARBA00022989"/>
    </source>
</evidence>
<keyword evidence="8" id="KW-1185">Reference proteome</keyword>
<proteinExistence type="predicted"/>
<evidence type="ECO:0000313" key="7">
    <source>
        <dbReference type="EMBL" id="GHC02368.1"/>
    </source>
</evidence>
<gene>
    <name evidence="7" type="ORF">GCM10007047_18650</name>
</gene>
<keyword evidence="4 6" id="KW-1133">Transmembrane helix</keyword>
<dbReference type="PANTHER" id="PTHR30294">
    <property type="entry name" value="MEMBRANE COMPONENT OF ABC TRANSPORTER YHHJ-RELATED"/>
    <property type="match status" value="1"/>
</dbReference>
<evidence type="ECO:0000256" key="1">
    <source>
        <dbReference type="ARBA" id="ARBA00004651"/>
    </source>
</evidence>
<evidence type="ECO:0000256" key="6">
    <source>
        <dbReference type="SAM" id="Phobius"/>
    </source>
</evidence>
<dbReference type="RefSeq" id="WP_189514403.1">
    <property type="nucleotide sequence ID" value="NZ_BMXG01000010.1"/>
</dbReference>
<reference evidence="7" key="2">
    <citation type="submission" date="2020-09" db="EMBL/GenBank/DDBJ databases">
        <authorList>
            <person name="Sun Q."/>
            <person name="Kim S."/>
        </authorList>
    </citation>
    <scope>NUCLEOTIDE SEQUENCE</scope>
    <source>
        <strain evidence="7">KCTC 12870</strain>
    </source>
</reference>
<comment type="caution">
    <text evidence="7">The sequence shown here is derived from an EMBL/GenBank/DDBJ whole genome shotgun (WGS) entry which is preliminary data.</text>
</comment>
<keyword evidence="2" id="KW-1003">Cell membrane</keyword>
<feature type="transmembrane region" description="Helical" evidence="6">
    <location>
        <begin position="232"/>
        <end position="250"/>
    </location>
</feature>
<comment type="subcellular location">
    <subcellularLocation>
        <location evidence="1">Cell membrane</location>
        <topology evidence="1">Multi-pass membrane protein</topology>
    </subcellularLocation>
</comment>
<accession>A0A8J3DBX5</accession>
<feature type="transmembrane region" description="Helical" evidence="6">
    <location>
        <begin position="54"/>
        <end position="72"/>
    </location>
</feature>
<evidence type="ECO:0000256" key="5">
    <source>
        <dbReference type="ARBA" id="ARBA00023136"/>
    </source>
</evidence>
<dbReference type="GO" id="GO:0140359">
    <property type="term" value="F:ABC-type transporter activity"/>
    <property type="evidence" value="ECO:0007669"/>
    <property type="project" value="InterPro"/>
</dbReference>
<feature type="transmembrane region" description="Helical" evidence="6">
    <location>
        <begin position="12"/>
        <end position="39"/>
    </location>
</feature>
<dbReference type="InterPro" id="IPR051449">
    <property type="entry name" value="ABC-2_transporter_component"/>
</dbReference>
<dbReference type="Proteomes" id="UP000642829">
    <property type="component" value="Unassembled WGS sequence"/>
</dbReference>
<protein>
    <submittedName>
        <fullName evidence="7">ABC transporter permease</fullName>
    </submittedName>
</protein>
<feature type="transmembrane region" description="Helical" evidence="6">
    <location>
        <begin position="144"/>
        <end position="165"/>
    </location>
</feature>
<evidence type="ECO:0000313" key="8">
    <source>
        <dbReference type="Proteomes" id="UP000642829"/>
    </source>
</evidence>
<keyword evidence="3 6" id="KW-0812">Transmembrane</keyword>
<dbReference type="Pfam" id="PF12679">
    <property type="entry name" value="ABC2_membrane_2"/>
    <property type="match status" value="1"/>
</dbReference>
<evidence type="ECO:0000256" key="3">
    <source>
        <dbReference type="ARBA" id="ARBA00022692"/>
    </source>
</evidence>
<dbReference type="PANTHER" id="PTHR30294:SF29">
    <property type="entry name" value="MULTIDRUG ABC TRANSPORTER PERMEASE YBHS-RELATED"/>
    <property type="match status" value="1"/>
</dbReference>